<dbReference type="Gene3D" id="3.30.160.60">
    <property type="entry name" value="Classic Zinc Finger"/>
    <property type="match status" value="1"/>
</dbReference>
<dbReference type="PRINTS" id="PR01407">
    <property type="entry name" value="BUTYPHLNCDUF"/>
</dbReference>
<evidence type="ECO:0000313" key="12">
    <source>
        <dbReference type="EMBL" id="ELK27101.1"/>
    </source>
</evidence>
<evidence type="ECO:0000259" key="9">
    <source>
        <dbReference type="PROSITE" id="PS50089"/>
    </source>
</evidence>
<dbReference type="Gene3D" id="3.30.40.10">
    <property type="entry name" value="Zinc/RING finger domain, C3HC4 (zinc finger)"/>
    <property type="match status" value="1"/>
</dbReference>
<dbReference type="GO" id="GO:0008270">
    <property type="term" value="F:zinc ion binding"/>
    <property type="evidence" value="ECO:0007669"/>
    <property type="project" value="UniProtKB-KW"/>
</dbReference>
<keyword evidence="3" id="KW-0479">Metal-binding</keyword>
<dbReference type="AlphaFoldDB" id="L5LM56"/>
<feature type="domain" description="RING-type" evidence="9">
    <location>
        <begin position="79"/>
        <end position="123"/>
    </location>
</feature>
<dbReference type="PROSITE" id="PS00518">
    <property type="entry name" value="ZF_RING_1"/>
    <property type="match status" value="1"/>
</dbReference>
<dbReference type="SMART" id="SM00184">
    <property type="entry name" value="RING"/>
    <property type="match status" value="1"/>
</dbReference>
<sequence length="550" mass="63109">MKSKLVIWHLRSMGSPPSLMDFSHQSHFAINNVALKAADHLIAEISEQEEPQFRTGRKEQGPAAMASGILGNIKEVMTCPICLEILTEPMSLDCGHSFCQACITANNKESVNGQGESSCPVCRISYQPENLRPSLHLANIVEVLREVKLSPEEEQKRDLCVHHGEKLLLFCQEDGKIICWLCERSQEHRGHHTFLMEEIAQEYKEKLQKALGSLSAKQQEAEKLRADLEKETTSWKDLIENESQSIQDCFKELRGILDSEEQKELQRLEKEKRDVLSYLAQGDSELIQKSQLLRDLTWELQRRLQGSTAEMLQDVNGILERSNTFTLKKLKTLPKKQRRVFQVPDLRGMLKVFNELTDVRRYWANMTLNHQSNVDISAYKRKGRSDFYKRAHCPPEREDYVVLGFPPITSGKHYWEVDVPQCQNWILGVCSRRYPVSTGIDFGGKNQPVCSRYQPKNGYWVIGLQKYSQYQAFVDSDSPNPSPLTLFLTVPPRRIGVFLDYTASTISFLNITNHGFLIYKFSSCCFNQEIYPYFDSMEYPGSLKLCSPSS</sequence>
<evidence type="ECO:0000256" key="3">
    <source>
        <dbReference type="ARBA" id="ARBA00022723"/>
    </source>
</evidence>
<dbReference type="eggNOG" id="KOG2177">
    <property type="taxonomic scope" value="Eukaryota"/>
</dbReference>
<keyword evidence="4 7" id="KW-0863">Zinc-finger</keyword>
<evidence type="ECO:0000256" key="6">
    <source>
        <dbReference type="ARBA" id="ARBA00023054"/>
    </source>
</evidence>
<dbReference type="PROSITE" id="PS50119">
    <property type="entry name" value="ZF_BBOX"/>
    <property type="match status" value="1"/>
</dbReference>
<dbReference type="Gene3D" id="2.60.120.920">
    <property type="match status" value="1"/>
</dbReference>
<comment type="subcellular location">
    <subcellularLocation>
        <location evidence="1">Cytoplasm</location>
    </subcellularLocation>
</comment>
<dbReference type="Pfam" id="PF13445">
    <property type="entry name" value="zf-RING_UBOX"/>
    <property type="match status" value="1"/>
</dbReference>
<protein>
    <submittedName>
        <fullName evidence="12">Tripartite motif-containing protein 5</fullName>
    </submittedName>
</protein>
<organism evidence="12 13">
    <name type="scientific">Myotis davidii</name>
    <name type="common">David's myotis</name>
    <dbReference type="NCBI Taxonomy" id="225400"/>
    <lineage>
        <taxon>Eukaryota</taxon>
        <taxon>Metazoa</taxon>
        <taxon>Chordata</taxon>
        <taxon>Craniata</taxon>
        <taxon>Vertebrata</taxon>
        <taxon>Euteleostomi</taxon>
        <taxon>Mammalia</taxon>
        <taxon>Eutheria</taxon>
        <taxon>Laurasiatheria</taxon>
        <taxon>Chiroptera</taxon>
        <taxon>Yangochiroptera</taxon>
        <taxon>Vespertilionidae</taxon>
        <taxon>Myotis</taxon>
    </lineage>
</organism>
<dbReference type="CDD" id="cd16591">
    <property type="entry name" value="RING-HC_TRIM5-like_C-IV"/>
    <property type="match status" value="1"/>
</dbReference>
<dbReference type="GO" id="GO:0005737">
    <property type="term" value="C:cytoplasm"/>
    <property type="evidence" value="ECO:0007669"/>
    <property type="project" value="UniProtKB-SubCell"/>
</dbReference>
<dbReference type="SMART" id="SM00449">
    <property type="entry name" value="SPRY"/>
    <property type="match status" value="1"/>
</dbReference>
<dbReference type="CDD" id="cd19761">
    <property type="entry name" value="Bbox2_TRIM5-like"/>
    <property type="match status" value="1"/>
</dbReference>
<dbReference type="PROSITE" id="PS50188">
    <property type="entry name" value="B302_SPRY"/>
    <property type="match status" value="1"/>
</dbReference>
<dbReference type="PANTHER" id="PTHR24103">
    <property type="entry name" value="E3 UBIQUITIN-PROTEIN LIGASE TRIM"/>
    <property type="match status" value="1"/>
</dbReference>
<dbReference type="Pfam" id="PF00643">
    <property type="entry name" value="zf-B_box"/>
    <property type="match status" value="1"/>
</dbReference>
<keyword evidence="6 8" id="KW-0175">Coiled coil</keyword>
<feature type="coiled-coil region" evidence="8">
    <location>
        <begin position="200"/>
        <end position="234"/>
    </location>
</feature>
<dbReference type="InterPro" id="IPR027370">
    <property type="entry name" value="Znf-RING_euk"/>
</dbReference>
<dbReference type="InterPro" id="IPR001841">
    <property type="entry name" value="Znf_RING"/>
</dbReference>
<dbReference type="SMART" id="SM00336">
    <property type="entry name" value="BBOX"/>
    <property type="match status" value="1"/>
</dbReference>
<accession>L5LM56</accession>
<keyword evidence="13" id="KW-1185">Reference proteome</keyword>
<evidence type="ECO:0000256" key="2">
    <source>
        <dbReference type="ARBA" id="ARBA00022490"/>
    </source>
</evidence>
<gene>
    <name evidence="12" type="ORF">MDA_GLEAN10000993</name>
</gene>
<dbReference type="FunFam" id="3.30.160.60:FF:000386">
    <property type="entry name" value="Tripartite motif-containing 5 (Predicted)"/>
    <property type="match status" value="1"/>
</dbReference>
<feature type="domain" description="B30.2/SPRY" evidence="11">
    <location>
        <begin position="346"/>
        <end position="550"/>
    </location>
</feature>
<name>L5LM56_MYODS</name>
<dbReference type="InterPro" id="IPR050143">
    <property type="entry name" value="TRIM/RBCC"/>
</dbReference>
<dbReference type="InterPro" id="IPR003877">
    <property type="entry name" value="SPRY_dom"/>
</dbReference>
<dbReference type="FunFam" id="3.30.40.10:FF:000144">
    <property type="entry name" value="Tripartite motif-containing 5 (Predicted)"/>
    <property type="match status" value="1"/>
</dbReference>
<dbReference type="InterPro" id="IPR001870">
    <property type="entry name" value="B30.2/SPRY"/>
</dbReference>
<dbReference type="SUPFAM" id="SSF57850">
    <property type="entry name" value="RING/U-box"/>
    <property type="match status" value="1"/>
</dbReference>
<dbReference type="CDD" id="cd15822">
    <property type="entry name" value="SPRY_PRY_TRIM5"/>
    <property type="match status" value="1"/>
</dbReference>
<dbReference type="InterPro" id="IPR013083">
    <property type="entry name" value="Znf_RING/FYVE/PHD"/>
</dbReference>
<dbReference type="SUPFAM" id="SSF57845">
    <property type="entry name" value="B-box zinc-binding domain"/>
    <property type="match status" value="1"/>
</dbReference>
<dbReference type="InterPro" id="IPR017907">
    <property type="entry name" value="Znf_RING_CS"/>
</dbReference>
<dbReference type="InterPro" id="IPR000315">
    <property type="entry name" value="Znf_B-box"/>
</dbReference>
<dbReference type="Proteomes" id="UP000010556">
    <property type="component" value="Unassembled WGS sequence"/>
</dbReference>
<keyword evidence="5" id="KW-0862">Zinc</keyword>
<evidence type="ECO:0000259" key="11">
    <source>
        <dbReference type="PROSITE" id="PS50188"/>
    </source>
</evidence>
<proteinExistence type="predicted"/>
<dbReference type="EMBL" id="KB110510">
    <property type="protein sequence ID" value="ELK27101.1"/>
    <property type="molecule type" value="Genomic_DNA"/>
</dbReference>
<evidence type="ECO:0000256" key="8">
    <source>
        <dbReference type="SAM" id="Coils"/>
    </source>
</evidence>
<evidence type="ECO:0000256" key="4">
    <source>
        <dbReference type="ARBA" id="ARBA00022771"/>
    </source>
</evidence>
<keyword evidence="2" id="KW-0963">Cytoplasm</keyword>
<evidence type="ECO:0000313" key="13">
    <source>
        <dbReference type="Proteomes" id="UP000010556"/>
    </source>
</evidence>
<dbReference type="InterPro" id="IPR003879">
    <property type="entry name" value="Butyrophylin_SPRY"/>
</dbReference>
<evidence type="ECO:0000256" key="7">
    <source>
        <dbReference type="PROSITE-ProRule" id="PRU00024"/>
    </source>
</evidence>
<evidence type="ECO:0000256" key="1">
    <source>
        <dbReference type="ARBA" id="ARBA00004496"/>
    </source>
</evidence>
<dbReference type="Pfam" id="PF00622">
    <property type="entry name" value="SPRY"/>
    <property type="match status" value="1"/>
</dbReference>
<evidence type="ECO:0000259" key="10">
    <source>
        <dbReference type="PROSITE" id="PS50119"/>
    </source>
</evidence>
<evidence type="ECO:0000256" key="5">
    <source>
        <dbReference type="ARBA" id="ARBA00022833"/>
    </source>
</evidence>
<dbReference type="InterPro" id="IPR043136">
    <property type="entry name" value="B30.2/SPRY_sf"/>
</dbReference>
<feature type="domain" description="B box-type" evidence="10">
    <location>
        <begin position="155"/>
        <end position="196"/>
    </location>
</feature>
<dbReference type="InterPro" id="IPR013320">
    <property type="entry name" value="ConA-like_dom_sf"/>
</dbReference>
<dbReference type="SUPFAM" id="SSF49899">
    <property type="entry name" value="Concanavalin A-like lectins/glucanases"/>
    <property type="match status" value="1"/>
</dbReference>
<reference evidence="13" key="1">
    <citation type="journal article" date="2013" name="Science">
        <title>Comparative analysis of bat genomes provides insight into the evolution of flight and immunity.</title>
        <authorList>
            <person name="Zhang G."/>
            <person name="Cowled C."/>
            <person name="Shi Z."/>
            <person name="Huang Z."/>
            <person name="Bishop-Lilly K.A."/>
            <person name="Fang X."/>
            <person name="Wynne J.W."/>
            <person name="Xiong Z."/>
            <person name="Baker M.L."/>
            <person name="Zhao W."/>
            <person name="Tachedjian M."/>
            <person name="Zhu Y."/>
            <person name="Zhou P."/>
            <person name="Jiang X."/>
            <person name="Ng J."/>
            <person name="Yang L."/>
            <person name="Wu L."/>
            <person name="Xiao J."/>
            <person name="Feng Y."/>
            <person name="Chen Y."/>
            <person name="Sun X."/>
            <person name="Zhang Y."/>
            <person name="Marsh G.A."/>
            <person name="Crameri G."/>
            <person name="Broder C.C."/>
            <person name="Frey K.G."/>
            <person name="Wang L.F."/>
            <person name="Wang J."/>
        </authorList>
    </citation>
    <scope>NUCLEOTIDE SEQUENCE [LARGE SCALE GENOMIC DNA]</scope>
</reference>
<dbReference type="PROSITE" id="PS50089">
    <property type="entry name" value="ZF_RING_2"/>
    <property type="match status" value="1"/>
</dbReference>